<reference evidence="2 3" key="1">
    <citation type="submission" date="2018-03" db="EMBL/GenBank/DDBJ databases">
        <title>Complete genome sequencing of Faecalibacterium prausnitzii strains isolated from the human gut.</title>
        <authorList>
            <person name="Fitzgerald B.C."/>
            <person name="Shkoporov A.N."/>
            <person name="Ross P.R."/>
            <person name="Hill C."/>
        </authorList>
    </citation>
    <scope>NUCLEOTIDE SEQUENCE [LARGE SCALE GENOMIC DNA]</scope>
    <source>
        <strain evidence="2 3">ATCC 27768</strain>
    </source>
</reference>
<dbReference type="CDD" id="cd03801">
    <property type="entry name" value="GT4_PimA-like"/>
    <property type="match status" value="1"/>
</dbReference>
<evidence type="ECO:0000259" key="1">
    <source>
        <dbReference type="Pfam" id="PF00534"/>
    </source>
</evidence>
<sequence length="364" mass="41474">MKARIALFTANVQGGILQLTVQLYKTLVEEGYDVKVVMPYEIHDTDISLIAKTDLIQYHKEKKVIDQSPYKKIAGRINNIQPEFIWYMDDSVICSNVGMFLKGEIKQLLTLHDAGTHHPTNNRSLRMVLLEKYTEFINRRFYKRVDKFVLMSPESVVTFGNLYPHYKEKAVMITLGAHLPDANEIKPVEMNAESDYLLFFGRIDKYKGIGNLLKVYQDISDKALPLVIAGGGNFTEEEKSLINQCNNLTVINRYIDDGEMKWLLHHMTAAVLPYIEATQSGIIPLAYLFGKPVVVSNVAGLTQFVVNGKTGIICSTQNEWKNALIEMTSETARAFEKEILEYYSKNMDWNANVRGMLEKIEGEK</sequence>
<evidence type="ECO:0000313" key="2">
    <source>
        <dbReference type="EMBL" id="RCH47157.1"/>
    </source>
</evidence>
<dbReference type="EMBL" id="PXUP01000005">
    <property type="protein sequence ID" value="RCH47157.1"/>
    <property type="molecule type" value="Genomic_DNA"/>
</dbReference>
<accession>A0A367GAQ3</accession>
<protein>
    <recommendedName>
        <fullName evidence="1">Glycosyl transferase family 1 domain-containing protein</fullName>
    </recommendedName>
</protein>
<dbReference type="PANTHER" id="PTHR12526">
    <property type="entry name" value="GLYCOSYLTRANSFERASE"/>
    <property type="match status" value="1"/>
</dbReference>
<dbReference type="RefSeq" id="WP_113992179.1">
    <property type="nucleotide sequence ID" value="NZ_JAWHPP010000003.1"/>
</dbReference>
<dbReference type="GO" id="GO:0016757">
    <property type="term" value="F:glycosyltransferase activity"/>
    <property type="evidence" value="ECO:0007669"/>
    <property type="project" value="InterPro"/>
</dbReference>
<evidence type="ECO:0000313" key="3">
    <source>
        <dbReference type="Proteomes" id="UP000252378"/>
    </source>
</evidence>
<organism evidence="2 3">
    <name type="scientific">Faecalibacterium prausnitzii</name>
    <dbReference type="NCBI Taxonomy" id="853"/>
    <lineage>
        <taxon>Bacteria</taxon>
        <taxon>Bacillati</taxon>
        <taxon>Bacillota</taxon>
        <taxon>Clostridia</taxon>
        <taxon>Eubacteriales</taxon>
        <taxon>Oscillospiraceae</taxon>
        <taxon>Faecalibacterium</taxon>
    </lineage>
</organism>
<dbReference type="Pfam" id="PF00534">
    <property type="entry name" value="Glycos_transf_1"/>
    <property type="match status" value="1"/>
</dbReference>
<name>A0A367GAQ3_9FIRM</name>
<dbReference type="Proteomes" id="UP000252378">
    <property type="component" value="Unassembled WGS sequence"/>
</dbReference>
<comment type="caution">
    <text evidence="2">The sequence shown here is derived from an EMBL/GenBank/DDBJ whole genome shotgun (WGS) entry which is preliminary data.</text>
</comment>
<dbReference type="InterPro" id="IPR001296">
    <property type="entry name" value="Glyco_trans_1"/>
</dbReference>
<feature type="domain" description="Glycosyl transferase family 1" evidence="1">
    <location>
        <begin position="186"/>
        <end position="325"/>
    </location>
</feature>
<dbReference type="SUPFAM" id="SSF53756">
    <property type="entry name" value="UDP-Glycosyltransferase/glycogen phosphorylase"/>
    <property type="match status" value="1"/>
</dbReference>
<proteinExistence type="predicted"/>
<dbReference type="Gene3D" id="3.40.50.2000">
    <property type="entry name" value="Glycogen Phosphorylase B"/>
    <property type="match status" value="2"/>
</dbReference>
<gene>
    <name evidence="2" type="ORF">C7J97_05075</name>
</gene>
<dbReference type="AlphaFoldDB" id="A0A367GAQ3"/>